<dbReference type="PANTHER" id="PTHR41774:SF1">
    <property type="entry name" value="NGG1P INTERACTING FACTOR NIF3"/>
    <property type="match status" value="1"/>
</dbReference>
<gene>
    <name evidence="2" type="ORF">SEPCBS57363_003615</name>
</gene>
<dbReference type="InterPro" id="IPR015867">
    <property type="entry name" value="N-reg_PII/ATP_PRibTrfase_C"/>
</dbReference>
<keyword evidence="3" id="KW-1185">Reference proteome</keyword>
<dbReference type="Gene3D" id="3.30.70.120">
    <property type="match status" value="1"/>
</dbReference>
<evidence type="ECO:0000313" key="3">
    <source>
        <dbReference type="Proteomes" id="UP001642501"/>
    </source>
</evidence>
<evidence type="ECO:0000256" key="1">
    <source>
        <dbReference type="ARBA" id="ARBA00020998"/>
    </source>
</evidence>
<dbReference type="PANTHER" id="PTHR41774">
    <property type="match status" value="1"/>
</dbReference>
<protein>
    <recommendedName>
        <fullName evidence="1">ATP phosphoribosyltransferase</fullName>
    </recommendedName>
</protein>
<proteinExistence type="predicted"/>
<evidence type="ECO:0000313" key="2">
    <source>
        <dbReference type="EMBL" id="CAK7269463.1"/>
    </source>
</evidence>
<name>A0ABP0DMF7_9PEZI</name>
<dbReference type="EMBL" id="CAWUOM010000059">
    <property type="protein sequence ID" value="CAK7269463.1"/>
    <property type="molecule type" value="Genomic_DNA"/>
</dbReference>
<reference evidence="2 3" key="1">
    <citation type="submission" date="2024-01" db="EMBL/GenBank/DDBJ databases">
        <authorList>
            <person name="Allen C."/>
            <person name="Tagirdzhanova G."/>
        </authorList>
    </citation>
    <scope>NUCLEOTIDE SEQUENCE [LARGE SCALE GENOMIC DNA]</scope>
    <source>
        <strain evidence="2 3">CBS 573.63</strain>
    </source>
</reference>
<sequence length="123" mass="13125">MVSSSTSTSTSKPTKYQLSFYVPLANLEACKTAIFAAGAGCYPGSGNYTEACFTIVHGGVGQFRPGKDANPHIGTVGELETVQEARVETLCVGEDVARRAVAALKEAHPYEEVAYQVVKMEDF</sequence>
<accession>A0ABP0DMF7</accession>
<dbReference type="Proteomes" id="UP001642501">
    <property type="component" value="Unassembled WGS sequence"/>
</dbReference>
<organism evidence="2 3">
    <name type="scientific">Sporothrix epigloea</name>
    <dbReference type="NCBI Taxonomy" id="1892477"/>
    <lineage>
        <taxon>Eukaryota</taxon>
        <taxon>Fungi</taxon>
        <taxon>Dikarya</taxon>
        <taxon>Ascomycota</taxon>
        <taxon>Pezizomycotina</taxon>
        <taxon>Sordariomycetes</taxon>
        <taxon>Sordariomycetidae</taxon>
        <taxon>Ophiostomatales</taxon>
        <taxon>Ophiostomataceae</taxon>
        <taxon>Sporothrix</taxon>
    </lineage>
</organism>
<comment type="caution">
    <text evidence="2">The sequence shown here is derived from an EMBL/GenBank/DDBJ whole genome shotgun (WGS) entry which is preliminary data.</text>
</comment>
<dbReference type="InterPro" id="IPR036069">
    <property type="entry name" value="DUF34/NIF3_sf"/>
</dbReference>
<dbReference type="SUPFAM" id="SSF102705">
    <property type="entry name" value="NIF3 (NGG1p interacting factor 3)-like"/>
    <property type="match status" value="1"/>
</dbReference>